<organism evidence="1 2">
    <name type="scientific">Triticum urartu</name>
    <name type="common">Red wild einkorn</name>
    <name type="synonym">Crithodium urartu</name>
    <dbReference type="NCBI Taxonomy" id="4572"/>
    <lineage>
        <taxon>Eukaryota</taxon>
        <taxon>Viridiplantae</taxon>
        <taxon>Streptophyta</taxon>
        <taxon>Embryophyta</taxon>
        <taxon>Tracheophyta</taxon>
        <taxon>Spermatophyta</taxon>
        <taxon>Magnoliopsida</taxon>
        <taxon>Liliopsida</taxon>
        <taxon>Poales</taxon>
        <taxon>Poaceae</taxon>
        <taxon>BOP clade</taxon>
        <taxon>Pooideae</taxon>
        <taxon>Triticodae</taxon>
        <taxon>Triticeae</taxon>
        <taxon>Triticinae</taxon>
        <taxon>Triticum</taxon>
    </lineage>
</organism>
<reference evidence="1" key="3">
    <citation type="submission" date="2022-06" db="UniProtKB">
        <authorList>
            <consortium name="EnsemblPlants"/>
        </authorList>
    </citation>
    <scope>IDENTIFICATION</scope>
</reference>
<reference evidence="2" key="1">
    <citation type="journal article" date="2013" name="Nature">
        <title>Draft genome of the wheat A-genome progenitor Triticum urartu.</title>
        <authorList>
            <person name="Ling H.Q."/>
            <person name="Zhao S."/>
            <person name="Liu D."/>
            <person name="Wang J."/>
            <person name="Sun H."/>
            <person name="Zhang C."/>
            <person name="Fan H."/>
            <person name="Li D."/>
            <person name="Dong L."/>
            <person name="Tao Y."/>
            <person name="Gao C."/>
            <person name="Wu H."/>
            <person name="Li Y."/>
            <person name="Cui Y."/>
            <person name="Guo X."/>
            <person name="Zheng S."/>
            <person name="Wang B."/>
            <person name="Yu K."/>
            <person name="Liang Q."/>
            <person name="Yang W."/>
            <person name="Lou X."/>
            <person name="Chen J."/>
            <person name="Feng M."/>
            <person name="Jian J."/>
            <person name="Zhang X."/>
            <person name="Luo G."/>
            <person name="Jiang Y."/>
            <person name="Liu J."/>
            <person name="Wang Z."/>
            <person name="Sha Y."/>
            <person name="Zhang B."/>
            <person name="Wu H."/>
            <person name="Tang D."/>
            <person name="Shen Q."/>
            <person name="Xue P."/>
            <person name="Zou S."/>
            <person name="Wang X."/>
            <person name="Liu X."/>
            <person name="Wang F."/>
            <person name="Yang Y."/>
            <person name="An X."/>
            <person name="Dong Z."/>
            <person name="Zhang K."/>
            <person name="Zhang X."/>
            <person name="Luo M.C."/>
            <person name="Dvorak J."/>
            <person name="Tong Y."/>
            <person name="Wang J."/>
            <person name="Yang H."/>
            <person name="Li Z."/>
            <person name="Wang D."/>
            <person name="Zhang A."/>
            <person name="Wang J."/>
        </authorList>
    </citation>
    <scope>NUCLEOTIDE SEQUENCE</scope>
    <source>
        <strain evidence="2">cv. G1812</strain>
    </source>
</reference>
<dbReference type="Gramene" id="TuG1812G0500002125.01.T01">
    <property type="protein sequence ID" value="TuG1812G0500002125.01.T01"/>
    <property type="gene ID" value="TuG1812G0500002125.01"/>
</dbReference>
<evidence type="ECO:0000313" key="1">
    <source>
        <dbReference type="EnsemblPlants" id="TuG1812G0500002125.01.T01"/>
    </source>
</evidence>
<keyword evidence="2" id="KW-1185">Reference proteome</keyword>
<dbReference type="AlphaFoldDB" id="A0A8R7QEY8"/>
<proteinExistence type="predicted"/>
<reference evidence="1" key="2">
    <citation type="submission" date="2018-03" db="EMBL/GenBank/DDBJ databases">
        <title>The Triticum urartu genome reveals the dynamic nature of wheat genome evolution.</title>
        <authorList>
            <person name="Ling H."/>
            <person name="Ma B."/>
            <person name="Shi X."/>
            <person name="Liu H."/>
            <person name="Dong L."/>
            <person name="Sun H."/>
            <person name="Cao Y."/>
            <person name="Gao Q."/>
            <person name="Zheng S."/>
            <person name="Li Y."/>
            <person name="Yu Y."/>
            <person name="Du H."/>
            <person name="Qi M."/>
            <person name="Li Y."/>
            <person name="Yu H."/>
            <person name="Cui Y."/>
            <person name="Wang N."/>
            <person name="Chen C."/>
            <person name="Wu H."/>
            <person name="Zhao Y."/>
            <person name="Zhang J."/>
            <person name="Li Y."/>
            <person name="Zhou W."/>
            <person name="Zhang B."/>
            <person name="Hu W."/>
            <person name="Eijk M."/>
            <person name="Tang J."/>
            <person name="Witsenboer H."/>
            <person name="Zhao S."/>
            <person name="Li Z."/>
            <person name="Zhang A."/>
            <person name="Wang D."/>
            <person name="Liang C."/>
        </authorList>
    </citation>
    <scope>NUCLEOTIDE SEQUENCE [LARGE SCALE GENOMIC DNA]</scope>
    <source>
        <strain evidence="1">cv. G1812</strain>
    </source>
</reference>
<dbReference type="Proteomes" id="UP000015106">
    <property type="component" value="Chromosome 5"/>
</dbReference>
<sequence length="140" mass="15201">RAFPHGGIIPIRKEKSSRFEILSLGLGDLLGDDASLWQDPLVPCWAGERRAASDAVNSSPAVVSGQACESPSVSGRAGEWRSGQGQRAALLIRLRPTMPVLRAFPIDVILDLIPRFSGGSKDICRFQQQKRLLFGVVVVH</sequence>
<name>A0A8R7QEY8_TRIUA</name>
<protein>
    <submittedName>
        <fullName evidence="1">Uncharacterized protein</fullName>
    </submittedName>
</protein>
<accession>A0A8R7QEY8</accession>
<dbReference type="EnsemblPlants" id="TuG1812G0500002125.01.T01">
    <property type="protein sequence ID" value="TuG1812G0500002125.01.T01"/>
    <property type="gene ID" value="TuG1812G0500002125.01"/>
</dbReference>
<evidence type="ECO:0000313" key="2">
    <source>
        <dbReference type="Proteomes" id="UP000015106"/>
    </source>
</evidence>